<dbReference type="InterPro" id="IPR005018">
    <property type="entry name" value="DOMON_domain"/>
</dbReference>
<dbReference type="GO" id="GO:0042420">
    <property type="term" value="P:dopamine catabolic process"/>
    <property type="evidence" value="ECO:0007669"/>
    <property type="project" value="TreeGrafter"/>
</dbReference>
<dbReference type="InterPro" id="IPR014784">
    <property type="entry name" value="Cu2_ascorb_mOase-like_C"/>
</dbReference>
<evidence type="ECO:0000256" key="7">
    <source>
        <dbReference type="SAM" id="SignalP"/>
    </source>
</evidence>
<evidence type="ECO:0000256" key="6">
    <source>
        <dbReference type="ARBA" id="ARBA00023180"/>
    </source>
</evidence>
<dbReference type="GO" id="GO:0005615">
    <property type="term" value="C:extracellular space"/>
    <property type="evidence" value="ECO:0007669"/>
    <property type="project" value="TreeGrafter"/>
</dbReference>
<evidence type="ECO:0000313" key="9">
    <source>
        <dbReference type="EMBL" id="CAD7277394.1"/>
    </source>
</evidence>
<gene>
    <name evidence="9" type="ORF">NMOB1V02_LOCUS5127</name>
</gene>
<sequence length="580" mass="65471">MLYVPRFVVFVACLQHVLCWQSAFLDPNDRIELSWDVDDVAAEITFNVSAKTNGWVGVGFTPSGGMKDADIIVMWIADGEVHFSDRHATRQQVPIVDEVQNYELLDASEIGGTTFFSFRRSIDTCDITQDYFIEDGTSQIIYAFGETDPAGNDPSQHLNTNRGVRSVLLLDAPLGDIPVDETVKTIEFRSPSVPVPSTADTTYWCSMHRGPVIDKPHQYIGNKAIVQKGNENIVHHYALYECELNEEHNAEYFEQLLVDYAGGFSCYDPNSPIGALTSCQSLRVVWATGGIGDVYPAEAGYPIHKSTDSPLYYKLEMHYDNAAFEDGIVDSSGVLMYYTDNLRPHDVGILVAAMPVLYAQLIPPGVEEFVSVGHAAPECTAKYIPEEGINVFSILHHSHLAGRRMRTRLFRNGAEEPWLLNDNHYDFNYQQTRLLSEERKLYPGDQITVECYLSTSNRKKATLGGLSTYDEMCESFILYYPAMSLGFGESHPSLEYIHEIFGFENVTMNIDTMEYWVGDQLMEDVLLDFDWGNFDLESYQNRIRYGEHFGICAANVLEAEEGIIVSYPDVEEYQEPPRQC</sequence>
<evidence type="ECO:0000256" key="4">
    <source>
        <dbReference type="ARBA" id="ARBA00023136"/>
    </source>
</evidence>
<dbReference type="PANTHER" id="PTHR10157:SF23">
    <property type="entry name" value="MOXD1 HOMOLOG 1"/>
    <property type="match status" value="1"/>
</dbReference>
<dbReference type="Pfam" id="PF01082">
    <property type="entry name" value="Cu2_monooxygen"/>
    <property type="match status" value="1"/>
</dbReference>
<keyword evidence="5" id="KW-1015">Disulfide bond</keyword>
<dbReference type="InterPro" id="IPR036939">
    <property type="entry name" value="Cu2_ascorb_mOase_N_sf"/>
</dbReference>
<keyword evidence="4" id="KW-0472">Membrane</keyword>
<dbReference type="EMBL" id="CAJPEX010000895">
    <property type="protein sequence ID" value="CAG0917546.1"/>
    <property type="molecule type" value="Genomic_DNA"/>
</dbReference>
<keyword evidence="6" id="KW-0325">Glycoprotein</keyword>
<dbReference type="InterPro" id="IPR000323">
    <property type="entry name" value="Cu2_ascorb_mOase_N"/>
</dbReference>
<accession>A0A7R9BP22</accession>
<dbReference type="SMART" id="SM00664">
    <property type="entry name" value="DoH"/>
    <property type="match status" value="1"/>
</dbReference>
<feature type="chain" id="PRO_5036210209" description="DOMON domain-containing protein" evidence="7">
    <location>
        <begin position="20"/>
        <end position="580"/>
    </location>
</feature>
<dbReference type="GO" id="GO:0030667">
    <property type="term" value="C:secretory granule membrane"/>
    <property type="evidence" value="ECO:0007669"/>
    <property type="project" value="TreeGrafter"/>
</dbReference>
<dbReference type="GO" id="GO:0006589">
    <property type="term" value="P:octopamine biosynthetic process"/>
    <property type="evidence" value="ECO:0007669"/>
    <property type="project" value="TreeGrafter"/>
</dbReference>
<dbReference type="Gene3D" id="2.60.120.230">
    <property type="match status" value="1"/>
</dbReference>
<dbReference type="InterPro" id="IPR028460">
    <property type="entry name" value="Tbh/DBH"/>
</dbReference>
<feature type="signal peptide" evidence="7">
    <location>
        <begin position="1"/>
        <end position="19"/>
    </location>
</feature>
<dbReference type="GO" id="GO:0042421">
    <property type="term" value="P:norepinephrine biosynthetic process"/>
    <property type="evidence" value="ECO:0007669"/>
    <property type="project" value="TreeGrafter"/>
</dbReference>
<evidence type="ECO:0000256" key="1">
    <source>
        <dbReference type="ARBA" id="ARBA00004370"/>
    </source>
</evidence>
<dbReference type="GO" id="GO:0004500">
    <property type="term" value="F:dopamine beta-monooxygenase activity"/>
    <property type="evidence" value="ECO:0007669"/>
    <property type="project" value="InterPro"/>
</dbReference>
<keyword evidence="10" id="KW-1185">Reference proteome</keyword>
<dbReference type="PROSITE" id="PS50836">
    <property type="entry name" value="DOMON"/>
    <property type="match status" value="1"/>
</dbReference>
<dbReference type="PANTHER" id="PTHR10157">
    <property type="entry name" value="DOPAMINE BETA HYDROXYLASE RELATED"/>
    <property type="match status" value="1"/>
</dbReference>
<evidence type="ECO:0000256" key="2">
    <source>
        <dbReference type="ARBA" id="ARBA00010676"/>
    </source>
</evidence>
<feature type="domain" description="DOMON" evidence="8">
    <location>
        <begin position="29"/>
        <end position="145"/>
    </location>
</feature>
<dbReference type="CDD" id="cd09631">
    <property type="entry name" value="DOMON_DOH"/>
    <property type="match status" value="1"/>
</dbReference>
<evidence type="ECO:0000259" key="8">
    <source>
        <dbReference type="PROSITE" id="PS50836"/>
    </source>
</evidence>
<dbReference type="SUPFAM" id="SSF49344">
    <property type="entry name" value="CBD9-like"/>
    <property type="match status" value="1"/>
</dbReference>
<dbReference type="Pfam" id="PF03712">
    <property type="entry name" value="Cu2_monoox_C"/>
    <property type="match status" value="1"/>
</dbReference>
<dbReference type="PRINTS" id="PR00767">
    <property type="entry name" value="DBMONOXGNASE"/>
</dbReference>
<dbReference type="OrthoDB" id="10003276at2759"/>
<dbReference type="AlphaFoldDB" id="A0A7R9BP22"/>
<name>A0A7R9BP22_9CRUS</name>
<evidence type="ECO:0000313" key="10">
    <source>
        <dbReference type="Proteomes" id="UP000678499"/>
    </source>
</evidence>
<proteinExistence type="inferred from homology"/>
<comment type="similarity">
    <text evidence="2">Belongs to the copper type II ascorbate-dependent monooxygenase family.</text>
</comment>
<dbReference type="EMBL" id="OA882932">
    <property type="protein sequence ID" value="CAD7277394.1"/>
    <property type="molecule type" value="Genomic_DNA"/>
</dbReference>
<protein>
    <recommendedName>
        <fullName evidence="8">DOMON domain-containing protein</fullName>
    </recommendedName>
</protein>
<dbReference type="SUPFAM" id="SSF49742">
    <property type="entry name" value="PHM/PNGase F"/>
    <property type="match status" value="2"/>
</dbReference>
<dbReference type="Pfam" id="PF03351">
    <property type="entry name" value="DOMON"/>
    <property type="match status" value="1"/>
</dbReference>
<dbReference type="Gene3D" id="2.60.40.1210">
    <property type="entry name" value="Cellobiose dehydrogenase, cytochrome domain"/>
    <property type="match status" value="1"/>
</dbReference>
<evidence type="ECO:0000256" key="5">
    <source>
        <dbReference type="ARBA" id="ARBA00023157"/>
    </source>
</evidence>
<dbReference type="InterPro" id="IPR008977">
    <property type="entry name" value="PHM/PNGase_F_dom_sf"/>
</dbReference>
<dbReference type="InterPro" id="IPR024548">
    <property type="entry name" value="Cu2_monoox_C"/>
</dbReference>
<organism evidence="9">
    <name type="scientific">Notodromas monacha</name>
    <dbReference type="NCBI Taxonomy" id="399045"/>
    <lineage>
        <taxon>Eukaryota</taxon>
        <taxon>Metazoa</taxon>
        <taxon>Ecdysozoa</taxon>
        <taxon>Arthropoda</taxon>
        <taxon>Crustacea</taxon>
        <taxon>Oligostraca</taxon>
        <taxon>Ostracoda</taxon>
        <taxon>Podocopa</taxon>
        <taxon>Podocopida</taxon>
        <taxon>Cypridocopina</taxon>
        <taxon>Cypridoidea</taxon>
        <taxon>Cyprididae</taxon>
        <taxon>Notodromas</taxon>
    </lineage>
</organism>
<dbReference type="Gene3D" id="2.60.120.310">
    <property type="entry name" value="Copper type II, ascorbate-dependent monooxygenase, N-terminal domain"/>
    <property type="match status" value="1"/>
</dbReference>
<dbReference type="InterPro" id="IPR000945">
    <property type="entry name" value="DBH-like"/>
</dbReference>
<comment type="subcellular location">
    <subcellularLocation>
        <location evidence="1">Membrane</location>
    </subcellularLocation>
</comment>
<dbReference type="FunFam" id="2.60.120.230:FF:000001">
    <property type="entry name" value="Monooxygenase, DBH-like 1"/>
    <property type="match status" value="1"/>
</dbReference>
<dbReference type="Proteomes" id="UP000678499">
    <property type="component" value="Unassembled WGS sequence"/>
</dbReference>
<keyword evidence="3 7" id="KW-0732">Signal</keyword>
<dbReference type="GO" id="GO:0005507">
    <property type="term" value="F:copper ion binding"/>
    <property type="evidence" value="ECO:0007669"/>
    <property type="project" value="InterPro"/>
</dbReference>
<dbReference type="FunFam" id="2.60.40.1210:FF:000001">
    <property type="entry name" value="Monooxygenase, DBH-like 1, like"/>
    <property type="match status" value="1"/>
</dbReference>
<dbReference type="InterPro" id="IPR045266">
    <property type="entry name" value="DOH_DOMON"/>
</dbReference>
<reference evidence="9" key="1">
    <citation type="submission" date="2020-11" db="EMBL/GenBank/DDBJ databases">
        <authorList>
            <person name="Tran Van P."/>
        </authorList>
    </citation>
    <scope>NUCLEOTIDE SEQUENCE</scope>
</reference>
<evidence type="ECO:0000256" key="3">
    <source>
        <dbReference type="ARBA" id="ARBA00022729"/>
    </source>
</evidence>